<dbReference type="PROSITE" id="PS50114">
    <property type="entry name" value="GATA_ZN_FINGER_2"/>
    <property type="match status" value="1"/>
</dbReference>
<evidence type="ECO:0000256" key="1">
    <source>
        <dbReference type="ARBA" id="ARBA00004123"/>
    </source>
</evidence>
<protein>
    <recommendedName>
        <fullName evidence="11">GATA-type domain-containing protein</fullName>
    </recommendedName>
</protein>
<evidence type="ECO:0000256" key="5">
    <source>
        <dbReference type="ARBA" id="ARBA00023015"/>
    </source>
</evidence>
<feature type="region of interest" description="Disordered" evidence="10">
    <location>
        <begin position="164"/>
        <end position="185"/>
    </location>
</feature>
<dbReference type="GO" id="GO:0008270">
    <property type="term" value="F:zinc ion binding"/>
    <property type="evidence" value="ECO:0007669"/>
    <property type="project" value="UniProtKB-KW"/>
</dbReference>
<keyword evidence="5" id="KW-0805">Transcription regulation</keyword>
<dbReference type="GO" id="GO:0005634">
    <property type="term" value="C:nucleus"/>
    <property type="evidence" value="ECO:0007669"/>
    <property type="project" value="UniProtKB-SubCell"/>
</dbReference>
<dbReference type="FunFam" id="3.30.50.10:FF:000055">
    <property type="entry name" value="GATA transcription factor 21"/>
    <property type="match status" value="1"/>
</dbReference>
<dbReference type="GO" id="GO:0043565">
    <property type="term" value="F:sequence-specific DNA binding"/>
    <property type="evidence" value="ECO:0007669"/>
    <property type="project" value="InterPro"/>
</dbReference>
<dbReference type="InterPro" id="IPR013088">
    <property type="entry name" value="Znf_NHR/GATA"/>
</dbReference>
<dbReference type="Gene3D" id="3.30.50.10">
    <property type="entry name" value="Erythroid Transcription Factor GATA-1, subunit A"/>
    <property type="match status" value="1"/>
</dbReference>
<dbReference type="AlphaFoldDB" id="A0A4S8JHX3"/>
<dbReference type="EMBL" id="PYDT01000005">
    <property type="protein sequence ID" value="THU61139.1"/>
    <property type="molecule type" value="Genomic_DNA"/>
</dbReference>
<keyword evidence="6" id="KW-0804">Transcription</keyword>
<comment type="similarity">
    <text evidence="8">Belongs to the type IV zinc-finger family. Class B subfamily.</text>
</comment>
<evidence type="ECO:0000313" key="12">
    <source>
        <dbReference type="EMBL" id="THU61139.1"/>
    </source>
</evidence>
<evidence type="ECO:0000256" key="9">
    <source>
        <dbReference type="PROSITE-ProRule" id="PRU00094"/>
    </source>
</evidence>
<evidence type="ECO:0000259" key="11">
    <source>
        <dbReference type="PROSITE" id="PS50114"/>
    </source>
</evidence>
<dbReference type="SUPFAM" id="SSF57716">
    <property type="entry name" value="Glucocorticoid receptor-like (DNA-binding domain)"/>
    <property type="match status" value="1"/>
</dbReference>
<accession>A0A4S8JHX3</accession>
<evidence type="ECO:0000256" key="8">
    <source>
        <dbReference type="ARBA" id="ARBA00024019"/>
    </source>
</evidence>
<dbReference type="GO" id="GO:0006355">
    <property type="term" value="P:regulation of DNA-templated transcription"/>
    <property type="evidence" value="ECO:0007669"/>
    <property type="project" value="InterPro"/>
</dbReference>
<reference evidence="12 13" key="1">
    <citation type="journal article" date="2019" name="Nat. Plants">
        <title>Genome sequencing of Musa balbisiana reveals subgenome evolution and function divergence in polyploid bananas.</title>
        <authorList>
            <person name="Yao X."/>
        </authorList>
    </citation>
    <scope>NUCLEOTIDE SEQUENCE [LARGE SCALE GENOMIC DNA]</scope>
    <source>
        <strain evidence="13">cv. DH-PKW</strain>
        <tissue evidence="12">Leaves</tissue>
    </source>
</reference>
<dbReference type="CDD" id="cd00202">
    <property type="entry name" value="ZnF_GATA"/>
    <property type="match status" value="1"/>
</dbReference>
<evidence type="ECO:0000256" key="7">
    <source>
        <dbReference type="ARBA" id="ARBA00023242"/>
    </source>
</evidence>
<feature type="compositionally biased region" description="Basic and acidic residues" evidence="10">
    <location>
        <begin position="175"/>
        <end position="184"/>
    </location>
</feature>
<gene>
    <name evidence="12" type="ORF">C4D60_Mb07t20130</name>
</gene>
<proteinExistence type="inferred from homology"/>
<dbReference type="PANTHER" id="PTHR47255:SF4">
    <property type="entry name" value="GATA ZINC FINGER DOMAIN-CONTAINING PROTEIN 12"/>
    <property type="match status" value="1"/>
</dbReference>
<evidence type="ECO:0000256" key="3">
    <source>
        <dbReference type="ARBA" id="ARBA00022771"/>
    </source>
</evidence>
<evidence type="ECO:0000256" key="4">
    <source>
        <dbReference type="ARBA" id="ARBA00022833"/>
    </source>
</evidence>
<name>A0A4S8JHX3_MUSBA</name>
<dbReference type="InterPro" id="IPR052138">
    <property type="entry name" value="GATA_ZnFinger_Domain"/>
</dbReference>
<keyword evidence="13" id="KW-1185">Reference proteome</keyword>
<feature type="region of interest" description="Disordered" evidence="10">
    <location>
        <begin position="1"/>
        <end position="21"/>
    </location>
</feature>
<organism evidence="12 13">
    <name type="scientific">Musa balbisiana</name>
    <name type="common">Banana</name>
    <dbReference type="NCBI Taxonomy" id="52838"/>
    <lineage>
        <taxon>Eukaryota</taxon>
        <taxon>Viridiplantae</taxon>
        <taxon>Streptophyta</taxon>
        <taxon>Embryophyta</taxon>
        <taxon>Tracheophyta</taxon>
        <taxon>Spermatophyta</taxon>
        <taxon>Magnoliopsida</taxon>
        <taxon>Liliopsida</taxon>
        <taxon>Zingiberales</taxon>
        <taxon>Musaceae</taxon>
        <taxon>Musa</taxon>
    </lineage>
</organism>
<dbReference type="Pfam" id="PF00320">
    <property type="entry name" value="GATA"/>
    <property type="match status" value="1"/>
</dbReference>
<keyword evidence="3 9" id="KW-0863">Zinc-finger</keyword>
<comment type="caution">
    <text evidence="12">The sequence shown here is derived from an EMBL/GenBank/DDBJ whole genome shotgun (WGS) entry which is preliminary data.</text>
</comment>
<dbReference type="InterPro" id="IPR000679">
    <property type="entry name" value="Znf_GATA"/>
</dbReference>
<dbReference type="STRING" id="52838.A0A4S8JHX3"/>
<evidence type="ECO:0000256" key="10">
    <source>
        <dbReference type="SAM" id="MobiDB-lite"/>
    </source>
</evidence>
<comment type="subcellular location">
    <subcellularLocation>
        <location evidence="1">Nucleus</location>
    </subcellularLocation>
</comment>
<evidence type="ECO:0000256" key="6">
    <source>
        <dbReference type="ARBA" id="ARBA00023163"/>
    </source>
</evidence>
<keyword evidence="4" id="KW-0862">Zinc</keyword>
<evidence type="ECO:0000313" key="13">
    <source>
        <dbReference type="Proteomes" id="UP000317650"/>
    </source>
</evidence>
<sequence length="229" mass="25398">MSPFDLNQAADIPLSEGDQDRTSHPLFTVVAANETSTFSCPIFFNEPHDHGADGAHYSIPKQLLQQEPKDHSLMIGESNYHWVCTTKEDDEMGIMKKMMMSSEGRKPRGDQRQAEQVRVCSDCSTTKTPLWRSGPHGPKSLCNACGIRQRKARRAMEAAAMNSGVIPSDAPSGTHTEKKQDMHGSRVPFKKRKQLFRGTNSAALHEVFPQDERDAATLLMALSCGLIRS</sequence>
<keyword evidence="2" id="KW-0479">Metal-binding</keyword>
<evidence type="ECO:0000256" key="2">
    <source>
        <dbReference type="ARBA" id="ARBA00022723"/>
    </source>
</evidence>
<dbReference type="Proteomes" id="UP000317650">
    <property type="component" value="Chromosome 7"/>
</dbReference>
<dbReference type="PANTHER" id="PTHR47255">
    <property type="entry name" value="GATA TRANSCRIPTION FACTOR 22-RELATED"/>
    <property type="match status" value="1"/>
</dbReference>
<keyword evidence="7" id="KW-0539">Nucleus</keyword>
<dbReference type="PROSITE" id="PS00344">
    <property type="entry name" value="GATA_ZN_FINGER_1"/>
    <property type="match status" value="1"/>
</dbReference>
<feature type="domain" description="GATA-type" evidence="11">
    <location>
        <begin position="114"/>
        <end position="150"/>
    </location>
</feature>
<dbReference type="SMART" id="SM00401">
    <property type="entry name" value="ZnF_GATA"/>
    <property type="match status" value="1"/>
</dbReference>